<evidence type="ECO:0000313" key="2">
    <source>
        <dbReference type="EMBL" id="KAK8728562.1"/>
    </source>
</evidence>
<gene>
    <name evidence="2" type="ORF">OTU49_009017</name>
</gene>
<keyword evidence="1" id="KW-0812">Transmembrane</keyword>
<organism evidence="2 3">
    <name type="scientific">Cherax quadricarinatus</name>
    <name type="common">Australian red claw crayfish</name>
    <dbReference type="NCBI Taxonomy" id="27406"/>
    <lineage>
        <taxon>Eukaryota</taxon>
        <taxon>Metazoa</taxon>
        <taxon>Ecdysozoa</taxon>
        <taxon>Arthropoda</taxon>
        <taxon>Crustacea</taxon>
        <taxon>Multicrustacea</taxon>
        <taxon>Malacostraca</taxon>
        <taxon>Eumalacostraca</taxon>
        <taxon>Eucarida</taxon>
        <taxon>Decapoda</taxon>
        <taxon>Pleocyemata</taxon>
        <taxon>Astacidea</taxon>
        <taxon>Parastacoidea</taxon>
        <taxon>Parastacidae</taxon>
        <taxon>Cherax</taxon>
    </lineage>
</organism>
<dbReference type="AlphaFoldDB" id="A0AAW0WMJ2"/>
<keyword evidence="3" id="KW-1185">Reference proteome</keyword>
<proteinExistence type="predicted"/>
<evidence type="ECO:0000313" key="3">
    <source>
        <dbReference type="Proteomes" id="UP001445076"/>
    </source>
</evidence>
<dbReference type="Proteomes" id="UP001445076">
    <property type="component" value="Unassembled WGS sequence"/>
</dbReference>
<feature type="transmembrane region" description="Helical" evidence="1">
    <location>
        <begin position="6"/>
        <end position="27"/>
    </location>
</feature>
<dbReference type="EMBL" id="JARKIK010000071">
    <property type="protein sequence ID" value="KAK8728562.1"/>
    <property type="molecule type" value="Genomic_DNA"/>
</dbReference>
<feature type="non-terminal residue" evidence="2">
    <location>
        <position position="1"/>
    </location>
</feature>
<keyword evidence="1" id="KW-0472">Membrane</keyword>
<accession>A0AAW0WMJ2</accession>
<protein>
    <submittedName>
        <fullName evidence="2">Uncharacterized protein</fullName>
    </submittedName>
</protein>
<name>A0AAW0WMJ2_CHEQU</name>
<reference evidence="2 3" key="1">
    <citation type="journal article" date="2024" name="BMC Genomics">
        <title>Genome assembly of redclaw crayfish (Cherax quadricarinatus) provides insights into its immune adaptation and hypoxia tolerance.</title>
        <authorList>
            <person name="Liu Z."/>
            <person name="Zheng J."/>
            <person name="Li H."/>
            <person name="Fang K."/>
            <person name="Wang S."/>
            <person name="He J."/>
            <person name="Zhou D."/>
            <person name="Weng S."/>
            <person name="Chi M."/>
            <person name="Gu Z."/>
            <person name="He J."/>
            <person name="Li F."/>
            <person name="Wang M."/>
        </authorList>
    </citation>
    <scope>NUCLEOTIDE SEQUENCE [LARGE SCALE GENOMIC DNA]</scope>
    <source>
        <strain evidence="2">ZL_2023a</strain>
    </source>
</reference>
<keyword evidence="1" id="KW-1133">Transmembrane helix</keyword>
<sequence>KMLTSLRIIYTICLLVASVGFNLWLGWKVTVLEEQLKANMTRNVTFLRWVFSWVPLVKGWFKPPEILVHHPEVLDSVWFSSFCFKNLHRFAILNGLLGRPEPRLLCVLGLAFDTLLFVQLIFNEIIFVYQVVQIFDFLTKILEWVSLPRTVN</sequence>
<comment type="caution">
    <text evidence="2">The sequence shown here is derived from an EMBL/GenBank/DDBJ whole genome shotgun (WGS) entry which is preliminary data.</text>
</comment>
<evidence type="ECO:0000256" key="1">
    <source>
        <dbReference type="SAM" id="Phobius"/>
    </source>
</evidence>